<evidence type="ECO:0000259" key="7">
    <source>
        <dbReference type="PROSITE" id="PS51194"/>
    </source>
</evidence>
<dbReference type="PROSITE" id="PS51192">
    <property type="entry name" value="HELICASE_ATP_BIND_1"/>
    <property type="match status" value="2"/>
</dbReference>
<dbReference type="InterPro" id="IPR027417">
    <property type="entry name" value="P-loop_NTPase"/>
</dbReference>
<evidence type="ECO:0000256" key="5">
    <source>
        <dbReference type="SAM" id="MobiDB-lite"/>
    </source>
</evidence>
<dbReference type="SMART" id="SM00487">
    <property type="entry name" value="DEXDc"/>
    <property type="match status" value="2"/>
</dbReference>
<keyword evidence="9" id="KW-1185">Reference proteome</keyword>
<evidence type="ECO:0000256" key="3">
    <source>
        <dbReference type="ARBA" id="ARBA00022806"/>
    </source>
</evidence>
<dbReference type="SUPFAM" id="SSF52540">
    <property type="entry name" value="P-loop containing nucleoside triphosphate hydrolases"/>
    <property type="match status" value="4"/>
</dbReference>
<dbReference type="CDD" id="cd18795">
    <property type="entry name" value="SF2_C_Ski2"/>
    <property type="match status" value="1"/>
</dbReference>
<dbReference type="InterPro" id="IPR057842">
    <property type="entry name" value="WH_MER3"/>
</dbReference>
<feature type="domain" description="Helicase C-terminal" evidence="7">
    <location>
        <begin position="541"/>
        <end position="739"/>
    </location>
</feature>
<protein>
    <submittedName>
        <fullName evidence="8">Steryl acetyl hydrolase mug81</fullName>
        <ecNumber evidence="8">3.6.4.13</ecNumber>
    </submittedName>
</protein>
<dbReference type="InterPro" id="IPR001650">
    <property type="entry name" value="Helicase_C-like"/>
</dbReference>
<dbReference type="Pfam" id="PF00271">
    <property type="entry name" value="Helicase_C"/>
    <property type="match status" value="1"/>
</dbReference>
<proteinExistence type="predicted"/>
<keyword evidence="3" id="KW-0347">Helicase</keyword>
<dbReference type="Proteomes" id="UP001565368">
    <property type="component" value="Unassembled WGS sequence"/>
</dbReference>
<dbReference type="Gene3D" id="2.60.40.150">
    <property type="entry name" value="C2 domain"/>
    <property type="match status" value="1"/>
</dbReference>
<evidence type="ECO:0000313" key="9">
    <source>
        <dbReference type="Proteomes" id="UP001565368"/>
    </source>
</evidence>
<keyword evidence="1" id="KW-0547">Nucleotide-binding</keyword>
<dbReference type="PROSITE" id="PS51194">
    <property type="entry name" value="HELICASE_CTER"/>
    <property type="match status" value="1"/>
</dbReference>
<dbReference type="Pfam" id="PF00270">
    <property type="entry name" value="DEAD"/>
    <property type="match status" value="2"/>
</dbReference>
<dbReference type="Gene3D" id="1.10.3380.10">
    <property type="entry name" value="Sec63 N-terminal domain-like domain"/>
    <property type="match status" value="1"/>
</dbReference>
<dbReference type="Pfam" id="PF23445">
    <property type="entry name" value="WHD_SNRNP200"/>
    <property type="match status" value="1"/>
</dbReference>
<comment type="caution">
    <text evidence="8">The sequence shown here is derived from an EMBL/GenBank/DDBJ whole genome shotgun (WGS) entry which is preliminary data.</text>
</comment>
<evidence type="ECO:0000256" key="2">
    <source>
        <dbReference type="ARBA" id="ARBA00022801"/>
    </source>
</evidence>
<feature type="region of interest" description="Disordered" evidence="5">
    <location>
        <begin position="1660"/>
        <end position="1718"/>
    </location>
</feature>
<dbReference type="Gene3D" id="1.10.10.10">
    <property type="entry name" value="Winged helix-like DNA-binding domain superfamily/Winged helix DNA-binding domain"/>
    <property type="match status" value="1"/>
</dbReference>
<evidence type="ECO:0000313" key="8">
    <source>
        <dbReference type="EMBL" id="KAL1410863.1"/>
    </source>
</evidence>
<dbReference type="SMART" id="SM00973">
    <property type="entry name" value="Sec63"/>
    <property type="match status" value="1"/>
</dbReference>
<name>A0ABR3Q869_9TREE</name>
<dbReference type="SUPFAM" id="SSF158702">
    <property type="entry name" value="Sec63 N-terminal domain-like"/>
    <property type="match status" value="1"/>
</dbReference>
<dbReference type="PANTHER" id="PTHR47961">
    <property type="entry name" value="DNA POLYMERASE THETA, PUTATIVE (AFU_ORTHOLOGUE AFUA_1G05260)-RELATED"/>
    <property type="match status" value="1"/>
</dbReference>
<dbReference type="InterPro" id="IPR011545">
    <property type="entry name" value="DEAD/DEAH_box_helicase_dom"/>
</dbReference>
<feature type="domain" description="Helicase ATP-binding" evidence="6">
    <location>
        <begin position="1174"/>
        <end position="1343"/>
    </location>
</feature>
<dbReference type="InterPro" id="IPR050474">
    <property type="entry name" value="Hel308_SKI2-like"/>
</dbReference>
<dbReference type="Gene3D" id="3.40.50.300">
    <property type="entry name" value="P-loop containing nucleotide triphosphate hydrolases"/>
    <property type="match status" value="4"/>
</dbReference>
<sequence>MSADTYLDTLLASAGEPGPQTAAHREWEALLSSFEAEGAADPHAPPPLKHSRSPWPTLHDLLGQDADLAREDEHDAELAARVAAMSVEPGPSEHAAPSVDVDSLRVKLHNHLPPSAVISLFELLASPTDDDGIQSGLVEVLGFEGEGFNLVHEILVPGVRSALVAAERGKKKGGKVNHAYAQPSKTGRKKIDITDIIGTNEDIERRIQEQLHRPKAMFVDESQQRVVKQEVLPNVFTSGSTVTQSMSYGGRFALPIGTEREQTDQWEEVTVPPPTAVPPKATEKPVLIRSLPPLARGCFPGYTSLNRMQSVVHPIAMGTNENMLVCAPTGAGKTDVALMTIIRVLQSHVKEGPSSHSSGFTIDKDKFKVIYVAPMKALAAEITRKFGKKLAWLGIKVRELTGDMQMTRQEIAETQVIVTTPEKWDVVTRKPTGEGELASKVRLLIIDEVHLLNEERGAVIETIVARTLRQVESSQSLIRIVGLSATLPNYIDVSDFLRVNRYQGLFFFDSSFRPVPLEQHFIGVKGKARSATQTRNMEQAVYDKVIEQVRAGHQVMVFVHARKETVKTAQRLKEMATEEASIDLFDTREHPKFQFYRRDIGTSRNKEMKELFDYGFGIHHAGMLRSDRAMMERMFEDNAIKVLCCTSTLAWGVNLPAHAVVIKGTQVYDSNRGSFVDLSVLDVLQIFGRAGRPGYETEGVGFICTSQDKLDHYLYSIMSQQPIESKFIPGMVDALNAEISLGTISNSREAISWIGYTYLFVRMRREPFIYGMSHDEPRDDPQLGNKRNDLVTQAARQLAKAKMIRFDEVTNTFAISDLGRIAARYYLRHQTVEVFNELFNPRMKNADIFAMLAKATEFAQIQIRDTEVEELTTIMDSDSCPMEVKGGATSAEGKVNILLQAHISRVFIEDFALVSDTAYVAQNAGRIIRALLEIALSRNWANCAFLLVDLSKAIEKRMWPYEHPLAQVSTLHRDTLFNLRKWADDTEISELREMDAKTLGARVHMNATHGEALHRAALMFPTIGVQHALRPLAHDLLQITLTIEPQFHWSDKLSGSAEPFYVWIQDAEGLHILQWRSILLRKETTSLAVDFVIPWTPDAHKSLSIVTASDRWLGSDSETPIHLEQLVMPKAFEDHTPLLDLPFLPIAALDDPDLVKLYRPHVPMLNGIQSQAFWSVYHTDHNVLVSAPVSSGKSLLGELALWHLFRHAADALAVVIVPHARAASETAARIRSVVPKGRKISVTSVRTTDAFDKAVGADGGRIVVATPTALDLIANSRLTELAGKLSLVLLEDLHLLDAEYELTITKLLSVVQPQKTRVVGLACTLSDPSDIGNWLKVEPSYRFCFTPKDRGAPIVVQLKTFTIAHSTTLLKTMIKPTYDIIKGAANGGTPGSVIVFVPSRGAGRIVARDLVTQSGTEMDLNGFLNAQRADVEPLVERLRDPQLLEPLLHGIGYILPGMAPSDLAIVLELFASGIVRALIAPRESCWTLPVRASTVVLMGAQYMRFNPETEDRQVVAYSRQELVRMQGFAVLSAHPAGAGGRMFVMCQAEQQTAIARVLADGLSLESALPAVLKRDVSSEAQAIKTLERMIKARDAPRTHQINRPREKDLRKRDMLDLIGYTMFGWRVRTNPTFYDMLEGTQAEQLSRLVDEWFANQPKPKVQRKVINDEDEEQDKSEERGEDEEEKPEAAPAPVPVAAADQFKIEEEVVVNGDDSDSD</sequence>
<dbReference type="GO" id="GO:0016787">
    <property type="term" value="F:hydrolase activity"/>
    <property type="evidence" value="ECO:0007669"/>
    <property type="project" value="UniProtKB-KW"/>
</dbReference>
<dbReference type="CDD" id="cd18020">
    <property type="entry name" value="DEXHc_ASCC3_1"/>
    <property type="match status" value="1"/>
</dbReference>
<dbReference type="SMART" id="SM00490">
    <property type="entry name" value="HELICc"/>
    <property type="match status" value="1"/>
</dbReference>
<dbReference type="GO" id="GO:0003724">
    <property type="term" value="F:RNA helicase activity"/>
    <property type="evidence" value="ECO:0007669"/>
    <property type="project" value="UniProtKB-EC"/>
</dbReference>
<dbReference type="SUPFAM" id="SSF46785">
    <property type="entry name" value="Winged helix' DNA-binding domain"/>
    <property type="match status" value="1"/>
</dbReference>
<dbReference type="InterPro" id="IPR014001">
    <property type="entry name" value="Helicase_ATP-bd"/>
</dbReference>
<reference evidence="8 9" key="1">
    <citation type="submission" date="2023-08" db="EMBL/GenBank/DDBJ databases">
        <title>Annotated Genome Sequence of Vanrija albida AlHP1.</title>
        <authorList>
            <person name="Herzog R."/>
        </authorList>
    </citation>
    <scope>NUCLEOTIDE SEQUENCE [LARGE SCALE GENOMIC DNA]</scope>
    <source>
        <strain evidence="8 9">AlHP1</strain>
    </source>
</reference>
<dbReference type="RefSeq" id="XP_069210807.1">
    <property type="nucleotide sequence ID" value="XM_069350421.1"/>
</dbReference>
<dbReference type="InterPro" id="IPR036390">
    <property type="entry name" value="WH_DNA-bd_sf"/>
</dbReference>
<feature type="domain" description="Helicase ATP-binding" evidence="6">
    <location>
        <begin position="314"/>
        <end position="505"/>
    </location>
</feature>
<dbReference type="InterPro" id="IPR004179">
    <property type="entry name" value="Sec63-dom"/>
</dbReference>
<feature type="compositionally biased region" description="Low complexity" evidence="5">
    <location>
        <begin position="1689"/>
        <end position="1700"/>
    </location>
</feature>
<dbReference type="InterPro" id="IPR035892">
    <property type="entry name" value="C2_domain_sf"/>
</dbReference>
<dbReference type="EMBL" id="JBBXJM010000002">
    <property type="protein sequence ID" value="KAL1410863.1"/>
    <property type="molecule type" value="Genomic_DNA"/>
</dbReference>
<keyword evidence="2 8" id="KW-0378">Hydrolase</keyword>
<dbReference type="PANTHER" id="PTHR47961:SF13">
    <property type="entry name" value="ACTIVATING SIGNAL COINTEGRATOR 1 COMPLEX SUBUNIT 3"/>
    <property type="match status" value="1"/>
</dbReference>
<organism evidence="8 9">
    <name type="scientific">Vanrija albida</name>
    <dbReference type="NCBI Taxonomy" id="181172"/>
    <lineage>
        <taxon>Eukaryota</taxon>
        <taxon>Fungi</taxon>
        <taxon>Dikarya</taxon>
        <taxon>Basidiomycota</taxon>
        <taxon>Agaricomycotina</taxon>
        <taxon>Tremellomycetes</taxon>
        <taxon>Trichosporonales</taxon>
        <taxon>Trichosporonaceae</taxon>
        <taxon>Vanrija</taxon>
    </lineage>
</organism>
<evidence type="ECO:0000256" key="1">
    <source>
        <dbReference type="ARBA" id="ARBA00022741"/>
    </source>
</evidence>
<accession>A0ABR3Q869</accession>
<evidence type="ECO:0000256" key="4">
    <source>
        <dbReference type="ARBA" id="ARBA00022840"/>
    </source>
</evidence>
<gene>
    <name evidence="8" type="primary">mug81</name>
    <name evidence="8" type="ORF">Q8F55_001806</name>
</gene>
<dbReference type="GeneID" id="95982849"/>
<dbReference type="InterPro" id="IPR036388">
    <property type="entry name" value="WH-like_DNA-bd_sf"/>
</dbReference>
<dbReference type="EC" id="3.6.4.13" evidence="8"/>
<feature type="compositionally biased region" description="Acidic residues" evidence="5">
    <location>
        <begin position="1668"/>
        <end position="1686"/>
    </location>
</feature>
<dbReference type="Pfam" id="PF02889">
    <property type="entry name" value="Sec63"/>
    <property type="match status" value="1"/>
</dbReference>
<evidence type="ECO:0000259" key="6">
    <source>
        <dbReference type="PROSITE" id="PS51192"/>
    </source>
</evidence>
<keyword evidence="4" id="KW-0067">ATP-binding</keyword>